<keyword evidence="1" id="KW-0812">Transmembrane</keyword>
<name>A0A396JSX2_MEDTR</name>
<gene>
    <name evidence="2" type="ORF">MtrunA17_Chr1g0190361</name>
</gene>
<protein>
    <recommendedName>
        <fullName evidence="3">Transmembrane protein</fullName>
    </recommendedName>
</protein>
<sequence>MRSHRYLYSWGPLSVFWICLLEEIFHLALYHRVHYLNLVPSLLLVCHALEIFVFCQFHVCKLPHCWVYHFRFCCCHCEEPAADTVAFRYEVSISGYYQEQTPQLADVQDQRFLWIIVKNSQSNKSMLML</sequence>
<organism evidence="2">
    <name type="scientific">Medicago truncatula</name>
    <name type="common">Barrel medic</name>
    <name type="synonym">Medicago tribuloides</name>
    <dbReference type="NCBI Taxonomy" id="3880"/>
    <lineage>
        <taxon>Eukaryota</taxon>
        <taxon>Viridiplantae</taxon>
        <taxon>Streptophyta</taxon>
        <taxon>Embryophyta</taxon>
        <taxon>Tracheophyta</taxon>
        <taxon>Spermatophyta</taxon>
        <taxon>Magnoliopsida</taxon>
        <taxon>eudicotyledons</taxon>
        <taxon>Gunneridae</taxon>
        <taxon>Pentapetalae</taxon>
        <taxon>rosids</taxon>
        <taxon>fabids</taxon>
        <taxon>Fabales</taxon>
        <taxon>Fabaceae</taxon>
        <taxon>Papilionoideae</taxon>
        <taxon>50 kb inversion clade</taxon>
        <taxon>NPAAA clade</taxon>
        <taxon>Hologalegina</taxon>
        <taxon>IRL clade</taxon>
        <taxon>Trifolieae</taxon>
        <taxon>Medicago</taxon>
    </lineage>
</organism>
<comment type="caution">
    <text evidence="2">The sequence shown here is derived from an EMBL/GenBank/DDBJ whole genome shotgun (WGS) entry which is preliminary data.</text>
</comment>
<dbReference type="EMBL" id="PSQE01000001">
    <property type="protein sequence ID" value="RHN80632.1"/>
    <property type="molecule type" value="Genomic_DNA"/>
</dbReference>
<dbReference type="Proteomes" id="UP000265566">
    <property type="component" value="Chromosome 1"/>
</dbReference>
<evidence type="ECO:0008006" key="3">
    <source>
        <dbReference type="Google" id="ProtNLM"/>
    </source>
</evidence>
<keyword evidence="1" id="KW-1133">Transmembrane helix</keyword>
<evidence type="ECO:0000256" key="1">
    <source>
        <dbReference type="SAM" id="Phobius"/>
    </source>
</evidence>
<proteinExistence type="predicted"/>
<dbReference type="AlphaFoldDB" id="A0A396JSX2"/>
<keyword evidence="1" id="KW-0472">Membrane</keyword>
<accession>A0A396JSX2</accession>
<dbReference type="Gramene" id="rna4578">
    <property type="protein sequence ID" value="RHN80632.1"/>
    <property type="gene ID" value="gene4578"/>
</dbReference>
<feature type="transmembrane region" description="Helical" evidence="1">
    <location>
        <begin position="35"/>
        <end position="54"/>
    </location>
</feature>
<evidence type="ECO:0000313" key="2">
    <source>
        <dbReference type="EMBL" id="RHN80632.1"/>
    </source>
</evidence>
<feature type="transmembrane region" description="Helical" evidence="1">
    <location>
        <begin position="7"/>
        <end position="29"/>
    </location>
</feature>
<reference evidence="2" key="1">
    <citation type="journal article" date="2018" name="Nat. Plants">
        <title>Whole-genome landscape of Medicago truncatula symbiotic genes.</title>
        <authorList>
            <person name="Pecrix Y."/>
            <person name="Gamas P."/>
            <person name="Carrere S."/>
        </authorList>
    </citation>
    <scope>NUCLEOTIDE SEQUENCE</scope>
    <source>
        <tissue evidence="2">Leaves</tissue>
    </source>
</reference>